<keyword evidence="4" id="KW-1185">Reference proteome</keyword>
<evidence type="ECO:0000313" key="4">
    <source>
        <dbReference type="Proteomes" id="UP000198994"/>
    </source>
</evidence>
<dbReference type="EMBL" id="FNAV01000005">
    <property type="protein sequence ID" value="SDE56382.1"/>
    <property type="molecule type" value="Genomic_DNA"/>
</dbReference>
<accession>A0A1G7DYA8</accession>
<dbReference type="OrthoDB" id="7735915at2"/>
<feature type="domain" description="Resolvase/invertase-type recombinase catalytic" evidence="1">
    <location>
        <begin position="20"/>
        <end position="170"/>
    </location>
</feature>
<dbReference type="Pfam" id="PF07508">
    <property type="entry name" value="Recombinase"/>
    <property type="match status" value="1"/>
</dbReference>
<evidence type="ECO:0000259" key="2">
    <source>
        <dbReference type="PROSITE" id="PS51737"/>
    </source>
</evidence>
<dbReference type="STRING" id="282683.SAMN04488105_1053"/>
<reference evidence="4" key="1">
    <citation type="submission" date="2016-10" db="EMBL/GenBank/DDBJ databases">
        <authorList>
            <person name="Varghese N."/>
            <person name="Submissions S."/>
        </authorList>
    </citation>
    <scope>NUCLEOTIDE SEQUENCE [LARGE SCALE GENOMIC DNA]</scope>
    <source>
        <strain evidence="4">DSM 10146</strain>
    </source>
</reference>
<dbReference type="AlphaFoldDB" id="A0A1G7DYA8"/>
<dbReference type="Gene3D" id="3.40.50.1390">
    <property type="entry name" value="Resolvase, N-terminal catalytic domain"/>
    <property type="match status" value="1"/>
</dbReference>
<dbReference type="InterPro" id="IPR050639">
    <property type="entry name" value="SSR_resolvase"/>
</dbReference>
<dbReference type="InterPro" id="IPR006119">
    <property type="entry name" value="Resolv_N"/>
</dbReference>
<dbReference type="SMART" id="SM00857">
    <property type="entry name" value="Resolvase"/>
    <property type="match status" value="1"/>
</dbReference>
<dbReference type="PANTHER" id="PTHR30461">
    <property type="entry name" value="DNA-INVERTASE FROM LAMBDOID PROPHAGE"/>
    <property type="match status" value="1"/>
</dbReference>
<sequence>MARTRTPISGEPAEAPERILAAQYVRMSTEHQQYSTQNQSKTIGEYAERRGIEIIKTYSDDAKSGLIIGGRRALQQMISDVESGAAEYRVILVYDVTRWGRFQDADESAYYEYRCRKAGMQVDYCAEQFENDGSPTSTIVKSVKRAMAGEYSRELSVKVFAGQCRLIELGYRQGGPAGFGLRRALLNERGEVKAELKRGEHKSLQTDRVILVPGPEKEQRVVRRMYEMFVNEGRPESEIAEVLNAEGHRTDLDRPWARATVHQVLTNEKYIGNNVFNKVSFKLKQRRVVNPRDMWIRAEGAYQAVVDKALFLRAREIVDARSRHFSDEELLDALRAILKRQGQLSGLIIDEENDLPSSSAYRCRFGSLLRAYRLIGYEPERDYRYIEINKALRAAHPQVVEEIIEGVTAQGGYVVQAADTQLLRVNDEFTVSVVLARCQATAAGSLRWHIRLDTGLVPDITIAVRMNETNDAPRDFYLLPSTDMTDARLKMAERNGLWLDAYRTETLDDFYTLAGRAKVTEAA</sequence>
<dbReference type="CDD" id="cd00338">
    <property type="entry name" value="Ser_Recombinase"/>
    <property type="match status" value="1"/>
</dbReference>
<dbReference type="SUPFAM" id="SSF53041">
    <property type="entry name" value="Resolvase-like"/>
    <property type="match status" value="1"/>
</dbReference>
<dbReference type="PROSITE" id="PS51736">
    <property type="entry name" value="RECOMBINASES_3"/>
    <property type="match status" value="1"/>
</dbReference>
<dbReference type="PROSITE" id="PS51737">
    <property type="entry name" value="RECOMBINASE_DNA_BIND"/>
    <property type="match status" value="1"/>
</dbReference>
<evidence type="ECO:0000313" key="3">
    <source>
        <dbReference type="EMBL" id="SDE56382.1"/>
    </source>
</evidence>
<organism evidence="3 4">
    <name type="scientific">Salipiger thiooxidans</name>
    <dbReference type="NCBI Taxonomy" id="282683"/>
    <lineage>
        <taxon>Bacteria</taxon>
        <taxon>Pseudomonadati</taxon>
        <taxon>Pseudomonadota</taxon>
        <taxon>Alphaproteobacteria</taxon>
        <taxon>Rhodobacterales</taxon>
        <taxon>Roseobacteraceae</taxon>
        <taxon>Salipiger</taxon>
    </lineage>
</organism>
<dbReference type="Proteomes" id="UP000198994">
    <property type="component" value="Unassembled WGS sequence"/>
</dbReference>
<dbReference type="InterPro" id="IPR036162">
    <property type="entry name" value="Resolvase-like_N_sf"/>
</dbReference>
<proteinExistence type="predicted"/>
<evidence type="ECO:0000259" key="1">
    <source>
        <dbReference type="PROSITE" id="PS51736"/>
    </source>
</evidence>
<dbReference type="GO" id="GO:0003677">
    <property type="term" value="F:DNA binding"/>
    <property type="evidence" value="ECO:0007669"/>
    <property type="project" value="InterPro"/>
</dbReference>
<protein>
    <submittedName>
        <fullName evidence="3">Site-specific DNA recombinase</fullName>
    </submittedName>
</protein>
<dbReference type="RefSeq" id="WP_089957785.1">
    <property type="nucleotide sequence ID" value="NZ_FNAV01000005.1"/>
</dbReference>
<dbReference type="InterPro" id="IPR011109">
    <property type="entry name" value="DNA_bind_recombinase_dom"/>
</dbReference>
<dbReference type="Pfam" id="PF00239">
    <property type="entry name" value="Resolvase"/>
    <property type="match status" value="1"/>
</dbReference>
<dbReference type="InterPro" id="IPR038109">
    <property type="entry name" value="DNA_bind_recomb_sf"/>
</dbReference>
<dbReference type="FunFam" id="3.40.50.1390:FF:000008">
    <property type="entry name" value="DNA recombinase"/>
    <property type="match status" value="1"/>
</dbReference>
<dbReference type="PANTHER" id="PTHR30461:SF23">
    <property type="entry name" value="DNA RECOMBINASE-RELATED"/>
    <property type="match status" value="1"/>
</dbReference>
<dbReference type="Gene3D" id="3.90.1750.20">
    <property type="entry name" value="Putative Large Serine Recombinase, Chain B, Domain 2"/>
    <property type="match status" value="1"/>
</dbReference>
<name>A0A1G7DYA8_9RHOB</name>
<dbReference type="GO" id="GO:0000150">
    <property type="term" value="F:DNA strand exchange activity"/>
    <property type="evidence" value="ECO:0007669"/>
    <property type="project" value="InterPro"/>
</dbReference>
<gene>
    <name evidence="3" type="ORF">SAMN04488105_1053</name>
</gene>
<feature type="domain" description="Recombinase" evidence="2">
    <location>
        <begin position="200"/>
        <end position="324"/>
    </location>
</feature>